<gene>
    <name evidence="2" type="ORF">GWK47_002646</name>
</gene>
<accession>A0A8J4XNY7</accession>
<sequence>MHHKCSHVIKLGDLNLHLEQEAYDNLFMVQGLENHVLFPTHEWGGLLGPVLSDLPETSILCQQRGLVGSIDHYAVLAQVKLNMAREDAVPRTIWLWEMADWSSMRHAIDHMDWEALLVGDAEAKACAISSKLLDLLQQHIPSRKYLTRHGDTAWFDYRCRVAAEAKHAAWMRYKRRPTHQNKASTSGGVQADGRYLQMGEESPERGL</sequence>
<evidence type="ECO:0000313" key="2">
    <source>
        <dbReference type="EMBL" id="KAG0709931.1"/>
    </source>
</evidence>
<name>A0A8J4XNY7_CHIOP</name>
<evidence type="ECO:0000256" key="1">
    <source>
        <dbReference type="SAM" id="MobiDB-lite"/>
    </source>
</evidence>
<evidence type="ECO:0000313" key="3">
    <source>
        <dbReference type="Proteomes" id="UP000770661"/>
    </source>
</evidence>
<dbReference type="OrthoDB" id="6142480at2759"/>
<feature type="region of interest" description="Disordered" evidence="1">
    <location>
        <begin position="176"/>
        <end position="207"/>
    </location>
</feature>
<dbReference type="AlphaFoldDB" id="A0A8J4XNY7"/>
<dbReference type="Proteomes" id="UP000770661">
    <property type="component" value="Unassembled WGS sequence"/>
</dbReference>
<reference evidence="2" key="1">
    <citation type="submission" date="2020-07" db="EMBL/GenBank/DDBJ databases">
        <title>The High-quality genome of the commercially important snow crab, Chionoecetes opilio.</title>
        <authorList>
            <person name="Jeong J.-H."/>
            <person name="Ryu S."/>
        </authorList>
    </citation>
    <scope>NUCLEOTIDE SEQUENCE</scope>
    <source>
        <strain evidence="2">MADBK_172401_WGS</strain>
        <tissue evidence="2">Digestive gland</tissue>
    </source>
</reference>
<keyword evidence="3" id="KW-1185">Reference proteome</keyword>
<comment type="caution">
    <text evidence="2">The sequence shown here is derived from an EMBL/GenBank/DDBJ whole genome shotgun (WGS) entry which is preliminary data.</text>
</comment>
<organism evidence="2 3">
    <name type="scientific">Chionoecetes opilio</name>
    <name type="common">Atlantic snow crab</name>
    <name type="synonym">Cancer opilio</name>
    <dbReference type="NCBI Taxonomy" id="41210"/>
    <lineage>
        <taxon>Eukaryota</taxon>
        <taxon>Metazoa</taxon>
        <taxon>Ecdysozoa</taxon>
        <taxon>Arthropoda</taxon>
        <taxon>Crustacea</taxon>
        <taxon>Multicrustacea</taxon>
        <taxon>Malacostraca</taxon>
        <taxon>Eumalacostraca</taxon>
        <taxon>Eucarida</taxon>
        <taxon>Decapoda</taxon>
        <taxon>Pleocyemata</taxon>
        <taxon>Brachyura</taxon>
        <taxon>Eubrachyura</taxon>
        <taxon>Majoidea</taxon>
        <taxon>Majidae</taxon>
        <taxon>Chionoecetes</taxon>
    </lineage>
</organism>
<dbReference type="EMBL" id="JACEEZ010024661">
    <property type="protein sequence ID" value="KAG0709931.1"/>
    <property type="molecule type" value="Genomic_DNA"/>
</dbReference>
<protein>
    <submittedName>
        <fullName evidence="2">Uncharacterized protein</fullName>
    </submittedName>
</protein>
<proteinExistence type="predicted"/>